<name>A0A8S1RSR0_9CILI</name>
<evidence type="ECO:0000313" key="2">
    <source>
        <dbReference type="EMBL" id="CAD8129424.1"/>
    </source>
</evidence>
<gene>
    <name evidence="2" type="ORF">PSON_ATCC_30995.1.T2220010</name>
</gene>
<dbReference type="AlphaFoldDB" id="A0A8S1RSR0"/>
<accession>A0A8S1RSR0</accession>
<sequence length="118" mass="14634">MNKGQSRRRDHFLISSLIFTNDNYQYLRSTDSQQTDANCRTKFCQQYKFYQFSEIFWITFKNEFFNSKQIFPSIKYFLWIQQKKEYQPPEQPLREKLSDNKQQTDNNNFDAFDLQRFY</sequence>
<keyword evidence="3" id="KW-1185">Reference proteome</keyword>
<feature type="compositionally biased region" description="Basic and acidic residues" evidence="1">
    <location>
        <begin position="89"/>
        <end position="99"/>
    </location>
</feature>
<comment type="caution">
    <text evidence="2">The sequence shown here is derived from an EMBL/GenBank/DDBJ whole genome shotgun (WGS) entry which is preliminary data.</text>
</comment>
<feature type="region of interest" description="Disordered" evidence="1">
    <location>
        <begin position="89"/>
        <end position="109"/>
    </location>
</feature>
<evidence type="ECO:0000256" key="1">
    <source>
        <dbReference type="SAM" id="MobiDB-lite"/>
    </source>
</evidence>
<dbReference type="EMBL" id="CAJJDN010000222">
    <property type="protein sequence ID" value="CAD8129424.1"/>
    <property type="molecule type" value="Genomic_DNA"/>
</dbReference>
<organism evidence="2 3">
    <name type="scientific">Paramecium sonneborni</name>
    <dbReference type="NCBI Taxonomy" id="65129"/>
    <lineage>
        <taxon>Eukaryota</taxon>
        <taxon>Sar</taxon>
        <taxon>Alveolata</taxon>
        <taxon>Ciliophora</taxon>
        <taxon>Intramacronucleata</taxon>
        <taxon>Oligohymenophorea</taxon>
        <taxon>Peniculida</taxon>
        <taxon>Parameciidae</taxon>
        <taxon>Paramecium</taxon>
    </lineage>
</organism>
<reference evidence="2" key="1">
    <citation type="submission" date="2021-01" db="EMBL/GenBank/DDBJ databases">
        <authorList>
            <consortium name="Genoscope - CEA"/>
            <person name="William W."/>
        </authorList>
    </citation>
    <scope>NUCLEOTIDE SEQUENCE</scope>
</reference>
<feature type="compositionally biased region" description="Polar residues" evidence="1">
    <location>
        <begin position="100"/>
        <end position="109"/>
    </location>
</feature>
<proteinExistence type="predicted"/>
<protein>
    <submittedName>
        <fullName evidence="2">Uncharacterized protein</fullName>
    </submittedName>
</protein>
<evidence type="ECO:0000313" key="3">
    <source>
        <dbReference type="Proteomes" id="UP000692954"/>
    </source>
</evidence>
<dbReference type="Proteomes" id="UP000692954">
    <property type="component" value="Unassembled WGS sequence"/>
</dbReference>